<organism evidence="1 2">
    <name type="scientific">Echinococcus granulosus</name>
    <name type="common">Hydatid tapeworm</name>
    <dbReference type="NCBI Taxonomy" id="6210"/>
    <lineage>
        <taxon>Eukaryota</taxon>
        <taxon>Metazoa</taxon>
        <taxon>Spiralia</taxon>
        <taxon>Lophotrochozoa</taxon>
        <taxon>Platyhelminthes</taxon>
        <taxon>Cestoda</taxon>
        <taxon>Eucestoda</taxon>
        <taxon>Cyclophyllidea</taxon>
        <taxon>Taeniidae</taxon>
        <taxon>Echinococcus</taxon>
        <taxon>Echinococcus granulosus group</taxon>
    </lineage>
</organism>
<evidence type="ECO:0000313" key="2">
    <source>
        <dbReference type="Proteomes" id="UP000019149"/>
    </source>
</evidence>
<dbReference type="AlphaFoldDB" id="W6UIP8"/>
<dbReference type="KEGG" id="egl:EGR_03851"/>
<proteinExistence type="predicted"/>
<dbReference type="GeneID" id="36339566"/>
<name>W6UIP8_ECHGR</name>
<comment type="caution">
    <text evidence="1">The sequence shown here is derived from an EMBL/GenBank/DDBJ whole genome shotgun (WGS) entry which is preliminary data.</text>
</comment>
<sequence>MQIFSYSVTLKHEFSLTVVRSAYQCNHFSTSSHPRGCRTSKPWKFVLFPIRHSTFGEGVIWCAVAKLSTQKWLDIFNIGSGPICYFNLPSKPHDSFKSSVMVKWDVIFDTHPSGLHFSVLPPQQGLIMQH</sequence>
<dbReference type="Proteomes" id="UP000019149">
    <property type="component" value="Unassembled WGS sequence"/>
</dbReference>
<dbReference type="CTD" id="36339566"/>
<protein>
    <submittedName>
        <fullName evidence="1">Uncharacterized protein</fullName>
    </submittedName>
</protein>
<gene>
    <name evidence="1" type="ORF">EGR_03851</name>
</gene>
<accession>W6UIP8</accession>
<keyword evidence="2" id="KW-1185">Reference proteome</keyword>
<reference evidence="1 2" key="1">
    <citation type="journal article" date="2013" name="Nat. Genet.">
        <title>The genome of the hydatid tapeworm Echinococcus granulosus.</title>
        <authorList>
            <person name="Zheng H."/>
            <person name="Zhang W."/>
            <person name="Zhang L."/>
            <person name="Zhang Z."/>
            <person name="Li J."/>
            <person name="Lu G."/>
            <person name="Zhu Y."/>
            <person name="Wang Y."/>
            <person name="Huang Y."/>
            <person name="Liu J."/>
            <person name="Kang H."/>
            <person name="Chen J."/>
            <person name="Wang L."/>
            <person name="Chen A."/>
            <person name="Yu S."/>
            <person name="Gao Z."/>
            <person name="Jin L."/>
            <person name="Gu W."/>
            <person name="Wang Z."/>
            <person name="Zhao L."/>
            <person name="Shi B."/>
            <person name="Wen H."/>
            <person name="Lin R."/>
            <person name="Jones M.K."/>
            <person name="Brejova B."/>
            <person name="Vinar T."/>
            <person name="Zhao G."/>
            <person name="McManus D.P."/>
            <person name="Chen Z."/>
            <person name="Zhou Y."/>
            <person name="Wang S."/>
        </authorList>
    </citation>
    <scope>NUCLEOTIDE SEQUENCE [LARGE SCALE GENOMIC DNA]</scope>
</reference>
<dbReference type="RefSeq" id="XP_024352561.1">
    <property type="nucleotide sequence ID" value="XM_024493100.1"/>
</dbReference>
<dbReference type="EMBL" id="APAU02000021">
    <property type="protein sequence ID" value="EUB61365.1"/>
    <property type="molecule type" value="Genomic_DNA"/>
</dbReference>
<evidence type="ECO:0000313" key="1">
    <source>
        <dbReference type="EMBL" id="EUB61365.1"/>
    </source>
</evidence>